<organism evidence="4 5">
    <name type="scientific">Mortierella isabellina</name>
    <name type="common">Filamentous fungus</name>
    <name type="synonym">Umbelopsis isabellina</name>
    <dbReference type="NCBI Taxonomy" id="91625"/>
    <lineage>
        <taxon>Eukaryota</taxon>
        <taxon>Fungi</taxon>
        <taxon>Fungi incertae sedis</taxon>
        <taxon>Mucoromycota</taxon>
        <taxon>Mucoromycotina</taxon>
        <taxon>Umbelopsidomycetes</taxon>
        <taxon>Umbelopsidales</taxon>
        <taxon>Umbelopsidaceae</taxon>
        <taxon>Umbelopsis</taxon>
    </lineage>
</organism>
<feature type="domain" description="Metallo-beta-lactamase" evidence="3">
    <location>
        <begin position="99"/>
        <end position="236"/>
    </location>
</feature>
<accession>A0A8H7UCL9</accession>
<evidence type="ECO:0000313" key="5">
    <source>
        <dbReference type="Proteomes" id="UP000654370"/>
    </source>
</evidence>
<evidence type="ECO:0000256" key="2">
    <source>
        <dbReference type="ARBA" id="ARBA00023242"/>
    </source>
</evidence>
<dbReference type="Proteomes" id="UP000654370">
    <property type="component" value="Unassembled WGS sequence"/>
</dbReference>
<keyword evidence="2" id="KW-0539">Nucleus</keyword>
<evidence type="ECO:0000256" key="1">
    <source>
        <dbReference type="ARBA" id="ARBA00004123"/>
    </source>
</evidence>
<dbReference type="Gene3D" id="3.60.15.10">
    <property type="entry name" value="Ribonuclease Z/Hydroxyacylglutathione hydrolase-like"/>
    <property type="match status" value="1"/>
</dbReference>
<keyword evidence="5" id="KW-1185">Reference proteome</keyword>
<name>A0A8H7UCL9_MORIS</name>
<dbReference type="Pfam" id="PF16661">
    <property type="entry name" value="Lactamase_B_6"/>
    <property type="match status" value="1"/>
</dbReference>
<dbReference type="EMBL" id="JAEPQZ010000008">
    <property type="protein sequence ID" value="KAG2178010.1"/>
    <property type="molecule type" value="Genomic_DNA"/>
</dbReference>
<reference evidence="4" key="1">
    <citation type="submission" date="2020-12" db="EMBL/GenBank/DDBJ databases">
        <title>Metabolic potential, ecology and presence of endohyphal bacteria is reflected in genomic diversity of Mucoromycotina.</title>
        <authorList>
            <person name="Muszewska A."/>
            <person name="Okrasinska A."/>
            <person name="Steczkiewicz K."/>
            <person name="Drgas O."/>
            <person name="Orlowska M."/>
            <person name="Perlinska-Lenart U."/>
            <person name="Aleksandrzak-Piekarczyk T."/>
            <person name="Szatraj K."/>
            <person name="Zielenkiewicz U."/>
            <person name="Pilsyk S."/>
            <person name="Malc E."/>
            <person name="Mieczkowski P."/>
            <person name="Kruszewska J.S."/>
            <person name="Biernat P."/>
            <person name="Pawlowska J."/>
        </authorList>
    </citation>
    <scope>NUCLEOTIDE SEQUENCE</scope>
    <source>
        <strain evidence="4">WA0000067209</strain>
    </source>
</reference>
<evidence type="ECO:0000313" key="4">
    <source>
        <dbReference type="EMBL" id="KAG2178010.1"/>
    </source>
</evidence>
<proteinExistence type="predicted"/>
<dbReference type="AlphaFoldDB" id="A0A8H7UCL9"/>
<dbReference type="SUPFAM" id="SSF56281">
    <property type="entry name" value="Metallo-hydrolase/oxidoreductase"/>
    <property type="match status" value="1"/>
</dbReference>
<dbReference type="PANTHER" id="PTHR46094">
    <property type="entry name" value="INTEGRATOR COMPLEX SUBUNIT 9"/>
    <property type="match status" value="1"/>
</dbReference>
<comment type="caution">
    <text evidence="4">The sequence shown here is derived from an EMBL/GenBank/DDBJ whole genome shotgun (WGS) entry which is preliminary data.</text>
</comment>
<evidence type="ECO:0000259" key="3">
    <source>
        <dbReference type="Pfam" id="PF16661"/>
    </source>
</evidence>
<protein>
    <recommendedName>
        <fullName evidence="3">Metallo-beta-lactamase domain-containing protein</fullName>
    </recommendedName>
</protein>
<sequence length="671" mass="75487">MKVQCLDRQGSPQNCFLLKLRQLTILVNCPLQITSIFPTAQERNEELNDAQSQVTDFAAVLTSYIERRKMLLDDMIDQSASVNEATCIFRIPDLSLVDVHTIDCVLLTTSKHMLGLPFLTEYLGYKGRILATECAIEFASQLMEELILYHGQTTSTAFPQGSSVANPTTHDMLSNDGWRSIYTLRDARSCINKIQAVRFRENITLFSTMRMIPYSSGYALGGANWSLEAGYEKVAILSSTSLSTDVHPAPCDTSILHDARLVIFSDLVNNGQTPDTEQDLMESTAAAKNKLFAYVGRAIRSRHNVIFSISTSGIVFDLIAELRQYLATIGVEIGSEDASQLSLYMASPVADKSLQYSNICGEWMTDQHQDMMYLPEEPLIHGELLAKGGLQVIKSMDSSMIGQTKLREPCIVFTGDYHNSSRGPVKWFLNRWKSSSFNLCVFVEPDSPPLDVIYQSLPKDCEMTVLRLPIDNRLTLTQAQELLRQHCKISKENSAYALFPSTQGPAEWTVHDNMKWRSYECGEVISVDLQHRWERIAVTEKLAKSITLKRYPLEEGKFYAPFSGLLSLHDNHLELTPVTTLRHQEFIALHRERTLLSQPKVKSLVDRLNQHGISSSALNIRMEDTTVIIELPSHLHASISIGQDTTRIEAADEKMRALLRDVVLHDTVEMA</sequence>
<dbReference type="InterPro" id="IPR027074">
    <property type="entry name" value="Integrator_9su"/>
</dbReference>
<dbReference type="GO" id="GO:0034472">
    <property type="term" value="P:snRNA 3'-end processing"/>
    <property type="evidence" value="ECO:0007669"/>
    <property type="project" value="TreeGrafter"/>
</dbReference>
<dbReference type="GO" id="GO:0032039">
    <property type="term" value="C:integrator complex"/>
    <property type="evidence" value="ECO:0007669"/>
    <property type="project" value="InterPro"/>
</dbReference>
<dbReference type="OrthoDB" id="5600060at2759"/>
<dbReference type="PANTHER" id="PTHR46094:SF1">
    <property type="entry name" value="INTEGRATOR COMPLEX SUBUNIT 9"/>
    <property type="match status" value="1"/>
</dbReference>
<comment type="subcellular location">
    <subcellularLocation>
        <location evidence="1">Nucleus</location>
    </subcellularLocation>
</comment>
<dbReference type="InterPro" id="IPR001279">
    <property type="entry name" value="Metallo-B-lactamas"/>
</dbReference>
<dbReference type="InterPro" id="IPR036866">
    <property type="entry name" value="RibonucZ/Hydroxyglut_hydro"/>
</dbReference>
<gene>
    <name evidence="4" type="ORF">INT43_003263</name>
</gene>